<comment type="similarity">
    <text evidence="15">Belongs to the cation transport ATPase (P-type) (TC 3.A.3) family.</text>
</comment>
<dbReference type="SUPFAM" id="SSF56784">
    <property type="entry name" value="HAD-like"/>
    <property type="match status" value="1"/>
</dbReference>
<dbReference type="EMBL" id="LDAU01000122">
    <property type="protein sequence ID" value="KRX04045.1"/>
    <property type="molecule type" value="Genomic_DNA"/>
</dbReference>
<comment type="caution">
    <text evidence="15">Lacks conserved residue(s) required for the propagation of feature annotation.</text>
</comment>
<proteinExistence type="inferred from homology"/>
<dbReference type="InterPro" id="IPR059000">
    <property type="entry name" value="ATPase_P-type_domA"/>
</dbReference>
<dbReference type="InterPro" id="IPR044492">
    <property type="entry name" value="P_typ_ATPase_HD_dom"/>
</dbReference>
<dbReference type="SUPFAM" id="SSF81660">
    <property type="entry name" value="Metal cation-transporting ATPase, ATP-binding domain N"/>
    <property type="match status" value="1"/>
</dbReference>
<evidence type="ECO:0000256" key="14">
    <source>
        <dbReference type="ARBA" id="ARBA00048694"/>
    </source>
</evidence>
<dbReference type="GO" id="GO:0005388">
    <property type="term" value="F:P-type calcium transporter activity"/>
    <property type="evidence" value="ECO:0007669"/>
    <property type="project" value="UniProtKB-EC"/>
</dbReference>
<dbReference type="GO" id="GO:0012505">
    <property type="term" value="C:endomembrane system"/>
    <property type="evidence" value="ECO:0007669"/>
    <property type="project" value="UniProtKB-SubCell"/>
</dbReference>
<dbReference type="NCBIfam" id="TIGR01517">
    <property type="entry name" value="ATPase-IIB_Ca"/>
    <property type="match status" value="1"/>
</dbReference>
<keyword evidence="11 15" id="KW-1133">Transmembrane helix</keyword>
<dbReference type="GO" id="GO:0005886">
    <property type="term" value="C:plasma membrane"/>
    <property type="evidence" value="ECO:0007669"/>
    <property type="project" value="TreeGrafter"/>
</dbReference>
<feature type="transmembrane region" description="Helical" evidence="15">
    <location>
        <begin position="287"/>
        <end position="312"/>
    </location>
</feature>
<dbReference type="PANTHER" id="PTHR24093">
    <property type="entry name" value="CATION TRANSPORTING ATPASE"/>
    <property type="match status" value="1"/>
</dbReference>
<evidence type="ECO:0000256" key="13">
    <source>
        <dbReference type="ARBA" id="ARBA00023136"/>
    </source>
</evidence>
<dbReference type="InterPro" id="IPR008250">
    <property type="entry name" value="ATPase_P-typ_transduc_dom_A_sf"/>
</dbReference>
<feature type="domain" description="Cation-transporting P-type ATPase C-terminal" evidence="17">
    <location>
        <begin position="802"/>
        <end position="984"/>
    </location>
</feature>
<dbReference type="InterPro" id="IPR023299">
    <property type="entry name" value="ATPase_P-typ_cyto_dom_N"/>
</dbReference>
<evidence type="ECO:0000259" key="17">
    <source>
        <dbReference type="Pfam" id="PF00689"/>
    </source>
</evidence>
<evidence type="ECO:0000259" key="18">
    <source>
        <dbReference type="Pfam" id="PF00690"/>
    </source>
</evidence>
<keyword evidence="8 15" id="KW-0067">ATP-binding</keyword>
<dbReference type="FunFam" id="1.20.1110.10:FF:000039">
    <property type="entry name" value="Calcium-transporting ATPase"/>
    <property type="match status" value="1"/>
</dbReference>
<dbReference type="OrthoDB" id="3352408at2759"/>
<feature type="transmembrane region" description="Helical" evidence="15">
    <location>
        <begin position="849"/>
        <end position="872"/>
    </location>
</feature>
<keyword evidence="6 15" id="KW-0547">Nucleotide-binding</keyword>
<dbReference type="SFLD" id="SFLDG00002">
    <property type="entry name" value="C1.7:_P-type_atpase_like"/>
    <property type="match status" value="1"/>
</dbReference>
<dbReference type="PANTHER" id="PTHR24093:SF369">
    <property type="entry name" value="CALCIUM-TRANSPORTING ATPASE"/>
    <property type="match status" value="1"/>
</dbReference>
<dbReference type="InterPro" id="IPR006068">
    <property type="entry name" value="ATPase_P-typ_cation-transptr_C"/>
</dbReference>
<dbReference type="Pfam" id="PF13246">
    <property type="entry name" value="Cation_ATPase"/>
    <property type="match status" value="1"/>
</dbReference>
<dbReference type="GO" id="GO:0016887">
    <property type="term" value="F:ATP hydrolysis activity"/>
    <property type="evidence" value="ECO:0007669"/>
    <property type="project" value="InterPro"/>
</dbReference>
<evidence type="ECO:0000256" key="1">
    <source>
        <dbReference type="ARBA" id="ARBA00004127"/>
    </source>
</evidence>
<evidence type="ECO:0000313" key="19">
    <source>
        <dbReference type="EMBL" id="KRX04045.1"/>
    </source>
</evidence>
<comment type="caution">
    <text evidence="19">The sequence shown here is derived from an EMBL/GenBank/DDBJ whole genome shotgun (WGS) entry which is preliminary data.</text>
</comment>
<feature type="transmembrane region" description="Helical" evidence="15">
    <location>
        <begin position="892"/>
        <end position="911"/>
    </location>
</feature>
<dbReference type="NCBIfam" id="TIGR01494">
    <property type="entry name" value="ATPase_P-type"/>
    <property type="match status" value="2"/>
</dbReference>
<dbReference type="SUPFAM" id="SSF81665">
    <property type="entry name" value="Calcium ATPase, transmembrane domain M"/>
    <property type="match status" value="1"/>
</dbReference>
<dbReference type="InterPro" id="IPR004014">
    <property type="entry name" value="ATPase_P-typ_cation-transptr_N"/>
</dbReference>
<dbReference type="GO" id="GO:0046872">
    <property type="term" value="F:metal ion binding"/>
    <property type="evidence" value="ECO:0007669"/>
    <property type="project" value="UniProtKB-KW"/>
</dbReference>
<dbReference type="InterPro" id="IPR018303">
    <property type="entry name" value="ATPase_P-typ_P_site"/>
</dbReference>
<keyword evidence="10" id="KW-1278">Translocase</keyword>
<dbReference type="AlphaFoldDB" id="A0A0V0QPF3"/>
<dbReference type="SFLD" id="SFLDF00027">
    <property type="entry name" value="p-type_atpase"/>
    <property type="match status" value="1"/>
</dbReference>
<dbReference type="InterPro" id="IPR023298">
    <property type="entry name" value="ATPase_P-typ_TM_dom_sf"/>
</dbReference>
<evidence type="ECO:0000259" key="16">
    <source>
        <dbReference type="Pfam" id="PF00122"/>
    </source>
</evidence>
<comment type="function">
    <text evidence="15">Catalyzes the hydrolysis of ATP coupled with the transport of calcium.</text>
</comment>
<feature type="transmembrane region" description="Helical" evidence="15">
    <location>
        <begin position="932"/>
        <end position="952"/>
    </location>
</feature>
<name>A0A0V0QPF3_PSEPJ</name>
<dbReference type="FunFam" id="3.40.50.1000:FF:000191">
    <property type="entry name" value="Calcium-transporting ATPase"/>
    <property type="match status" value="1"/>
</dbReference>
<keyword evidence="9" id="KW-0460">Magnesium</keyword>
<evidence type="ECO:0000256" key="8">
    <source>
        <dbReference type="ARBA" id="ARBA00022840"/>
    </source>
</evidence>
<evidence type="ECO:0000256" key="10">
    <source>
        <dbReference type="ARBA" id="ARBA00022967"/>
    </source>
</evidence>
<keyword evidence="12 15" id="KW-0406">Ion transport</keyword>
<dbReference type="PRINTS" id="PR00120">
    <property type="entry name" value="HATPASE"/>
</dbReference>
<organism evidence="19 20">
    <name type="scientific">Pseudocohnilembus persalinus</name>
    <name type="common">Ciliate</name>
    <dbReference type="NCBI Taxonomy" id="266149"/>
    <lineage>
        <taxon>Eukaryota</taxon>
        <taxon>Sar</taxon>
        <taxon>Alveolata</taxon>
        <taxon>Ciliophora</taxon>
        <taxon>Intramacronucleata</taxon>
        <taxon>Oligohymenophorea</taxon>
        <taxon>Scuticociliatia</taxon>
        <taxon>Philasterida</taxon>
        <taxon>Pseudocohnilembidae</taxon>
        <taxon>Pseudocohnilembus</taxon>
    </lineage>
</organism>
<dbReference type="Gene3D" id="3.40.1110.10">
    <property type="entry name" value="Calcium-transporting ATPase, cytoplasmic domain N"/>
    <property type="match status" value="1"/>
</dbReference>
<sequence length="1051" mass="117061">MKKFEDEEEAYFHIDQNELYCLFDPDNIRDLISISRLKGLNGHIGLQKALKTDLKIGLSDREVLDMKYRKEYFGSNDPFEPEPATLFDMIMECFEDTMLQILVVATIVSTTIGIINEGIQTGWMEGASILVAIIIIVSVGAGNNYVKEKQFQKLNEKKEEIYMEVIRDGDIKQIHVKNLLVGDIISVQIGNIIPVDGILIEGSEIQMDESQITGESDYISKLPITKLDSREDSCFLISGSNVMDGQGKMLCLAVGENTQLGKLRAKLNEESPPTPLQTKLESIAEDIGTIGTVAAALTMVALWINLGIQIYLNQHCALCVETLQEMLNAFMIAVTIIVVAVPEGLPLAVTISLAFSVNQMKDENNLVKQLASCEIMGGCTDICSDKTGTLTTNSMSVQKMFIEDQIFEEKSLERHSISYDTLQVLCEGICINSSANPKKVLGEWQQIGNKTECALIQVASKLGLDYKPYRLNTERVLKIIPFSSSRKKMTSIYLRDNNTVRVYIKGASEAILSICSQRISKQGFQQLTTQDKEKIHSSVIEVLSDQALRTIGLAYKDIPIQNPKEVDQLKDSFFETDLILIGIAGIKDPLRKEIPMAINQCKNAGIMPRMVTGDNVNTAVAIAKEAGILPQDFGKYVGNTRSYEVMEGKNFREIVGGLVYENPKGETKEQKGKQMVKDMQMFKQIARELKVLARSTPEDKYILVTGLIQLQKVVAVTGDGTNDAPALKKADVGFAMGIAGTDVAKQAAGIILLDDNFASIVTACKWGRNIYDSIRKFIQFQLTVNIVALFMSFMGSVILKQSPLNSIEMLWVNIIMDTFASLALSTDPPSQELLNRKPYGRNDHIVNGLMWRNVIGQSIYQIICLTLILFMSPDWLGIESSIGMTQYTPEKAVHFTIFFQAFVLMQIFNEFNARKIQPGEINIFSGFFKNKLFWLVIIVSIAVQYSMVEYGGVYVSVSKLTINQHLFCAAFGVGGIPFGMLVKILPTSWFEGISIFNEDEIEEDQMDQTLTSKLRRKSTIRIGHASINEKRQSLMKSQSIKNIQGVSLHSG</sequence>
<dbReference type="CDD" id="cd02081">
    <property type="entry name" value="P-type_ATPase_Ca_PMCA-like"/>
    <property type="match status" value="1"/>
</dbReference>
<dbReference type="OMA" id="MWIAFND"/>
<gene>
    <name evidence="19" type="ORF">PPERSA_12492</name>
</gene>
<dbReference type="FunFam" id="2.70.150.10:FF:000029">
    <property type="entry name" value="Calcium-transporting ATPase"/>
    <property type="match status" value="1"/>
</dbReference>
<comment type="catalytic activity">
    <reaction evidence="14 15">
        <text>Ca(2+)(in) + ATP + H2O = Ca(2+)(out) + ADP + phosphate + H(+)</text>
        <dbReference type="Rhea" id="RHEA:18105"/>
        <dbReference type="ChEBI" id="CHEBI:15377"/>
        <dbReference type="ChEBI" id="CHEBI:15378"/>
        <dbReference type="ChEBI" id="CHEBI:29108"/>
        <dbReference type="ChEBI" id="CHEBI:30616"/>
        <dbReference type="ChEBI" id="CHEBI:43474"/>
        <dbReference type="ChEBI" id="CHEBI:456216"/>
        <dbReference type="EC" id="7.2.2.10"/>
    </reaction>
</comment>
<evidence type="ECO:0000256" key="7">
    <source>
        <dbReference type="ARBA" id="ARBA00022837"/>
    </source>
</evidence>
<dbReference type="Gene3D" id="1.20.1110.10">
    <property type="entry name" value="Calcium-transporting ATPase, transmembrane domain"/>
    <property type="match status" value="1"/>
</dbReference>
<evidence type="ECO:0000256" key="12">
    <source>
        <dbReference type="ARBA" id="ARBA00023065"/>
    </source>
</evidence>
<evidence type="ECO:0000256" key="11">
    <source>
        <dbReference type="ARBA" id="ARBA00022989"/>
    </source>
</evidence>
<dbReference type="InterPro" id="IPR006408">
    <property type="entry name" value="P-type_ATPase_IIB"/>
</dbReference>
<keyword evidence="5" id="KW-0479">Metal-binding</keyword>
<dbReference type="InterPro" id="IPR023214">
    <property type="entry name" value="HAD_sf"/>
</dbReference>
<dbReference type="FunFam" id="3.40.1110.10:FF:000045">
    <property type="entry name" value="Calcium-transporting ATPase"/>
    <property type="match status" value="1"/>
</dbReference>
<evidence type="ECO:0000313" key="20">
    <source>
        <dbReference type="Proteomes" id="UP000054937"/>
    </source>
</evidence>
<evidence type="ECO:0000256" key="6">
    <source>
        <dbReference type="ARBA" id="ARBA00022741"/>
    </source>
</evidence>
<keyword evidence="7 15" id="KW-0106">Calcium</keyword>
<accession>A0A0V0QPF3</accession>
<feature type="transmembrane region" description="Helical" evidence="15">
    <location>
        <begin position="964"/>
        <end position="985"/>
    </location>
</feature>
<feature type="domain" description="Cation-transporting P-type ATPase N-terminal" evidence="18">
    <location>
        <begin position="46"/>
        <end position="109"/>
    </location>
</feature>
<dbReference type="PROSITE" id="PS00154">
    <property type="entry name" value="ATPASE_E1_E2"/>
    <property type="match status" value="1"/>
</dbReference>
<evidence type="ECO:0000256" key="2">
    <source>
        <dbReference type="ARBA" id="ARBA00022448"/>
    </source>
</evidence>
<dbReference type="GO" id="GO:0005524">
    <property type="term" value="F:ATP binding"/>
    <property type="evidence" value="ECO:0007669"/>
    <property type="project" value="UniProtKB-KW"/>
</dbReference>
<dbReference type="Proteomes" id="UP000054937">
    <property type="component" value="Unassembled WGS sequence"/>
</dbReference>
<evidence type="ECO:0000256" key="15">
    <source>
        <dbReference type="RuleBase" id="RU361146"/>
    </source>
</evidence>
<dbReference type="Gene3D" id="3.40.50.1000">
    <property type="entry name" value="HAD superfamily/HAD-like"/>
    <property type="match status" value="1"/>
</dbReference>
<dbReference type="InParanoid" id="A0A0V0QPF3"/>
<comment type="subcellular location">
    <subcellularLocation>
        <location evidence="1">Endomembrane system</location>
        <topology evidence="1">Multi-pass membrane protein</topology>
    </subcellularLocation>
    <subcellularLocation>
        <location evidence="15">Membrane</location>
        <topology evidence="15">Multi-pass membrane protein</topology>
    </subcellularLocation>
</comment>
<feature type="domain" description="P-type ATPase A" evidence="16">
    <location>
        <begin position="163"/>
        <end position="265"/>
    </location>
</feature>
<keyword evidence="3 15" id="KW-0109">Calcium transport</keyword>
<dbReference type="SFLD" id="SFLDS00003">
    <property type="entry name" value="Haloacid_Dehalogenase"/>
    <property type="match status" value="1"/>
</dbReference>
<dbReference type="Gene3D" id="2.70.150.10">
    <property type="entry name" value="Calcium-transporting ATPase, cytoplasmic transduction domain A"/>
    <property type="match status" value="1"/>
</dbReference>
<feature type="transmembrane region" description="Helical" evidence="15">
    <location>
        <begin position="777"/>
        <end position="798"/>
    </location>
</feature>
<keyword evidence="2 15" id="KW-0813">Transport</keyword>
<feature type="transmembrane region" description="Helical" evidence="15">
    <location>
        <begin position="127"/>
        <end position="146"/>
    </location>
</feature>
<evidence type="ECO:0000256" key="5">
    <source>
        <dbReference type="ARBA" id="ARBA00022723"/>
    </source>
</evidence>
<dbReference type="PRINTS" id="PR00119">
    <property type="entry name" value="CATATPASE"/>
</dbReference>
<evidence type="ECO:0000256" key="9">
    <source>
        <dbReference type="ARBA" id="ARBA00022842"/>
    </source>
</evidence>
<dbReference type="Pfam" id="PF00689">
    <property type="entry name" value="Cation_ATPase_C"/>
    <property type="match status" value="1"/>
</dbReference>
<dbReference type="InterPro" id="IPR001757">
    <property type="entry name" value="P_typ_ATPase"/>
</dbReference>
<feature type="transmembrane region" description="Helical" evidence="15">
    <location>
        <begin position="97"/>
        <end position="115"/>
    </location>
</feature>
<protein>
    <recommendedName>
        <fullName evidence="15">Calcium-transporting ATPase</fullName>
        <ecNumber evidence="15">7.2.2.10</ecNumber>
    </recommendedName>
</protein>
<reference evidence="19 20" key="1">
    <citation type="journal article" date="2015" name="Sci. Rep.">
        <title>Genome of the facultative scuticociliatosis pathogen Pseudocohnilembus persalinus provides insight into its virulence through horizontal gene transfer.</title>
        <authorList>
            <person name="Xiong J."/>
            <person name="Wang G."/>
            <person name="Cheng J."/>
            <person name="Tian M."/>
            <person name="Pan X."/>
            <person name="Warren A."/>
            <person name="Jiang C."/>
            <person name="Yuan D."/>
            <person name="Miao W."/>
        </authorList>
    </citation>
    <scope>NUCLEOTIDE SEQUENCE [LARGE SCALE GENOMIC DNA]</scope>
    <source>
        <strain evidence="19">36N120E</strain>
    </source>
</reference>
<dbReference type="EC" id="7.2.2.10" evidence="15"/>
<keyword evidence="20" id="KW-1185">Reference proteome</keyword>
<keyword evidence="13 15" id="KW-0472">Membrane</keyword>
<evidence type="ECO:0000256" key="3">
    <source>
        <dbReference type="ARBA" id="ARBA00022568"/>
    </source>
</evidence>
<keyword evidence="4 15" id="KW-0812">Transmembrane</keyword>
<dbReference type="InterPro" id="IPR036412">
    <property type="entry name" value="HAD-like_sf"/>
</dbReference>
<dbReference type="Pfam" id="PF00690">
    <property type="entry name" value="Cation_ATPase_N"/>
    <property type="match status" value="1"/>
</dbReference>
<feature type="transmembrane region" description="Helical" evidence="15">
    <location>
        <begin position="332"/>
        <end position="355"/>
    </location>
</feature>
<dbReference type="SUPFAM" id="SSF81653">
    <property type="entry name" value="Calcium ATPase, transduction domain A"/>
    <property type="match status" value="1"/>
</dbReference>
<dbReference type="Pfam" id="PF00122">
    <property type="entry name" value="E1-E2_ATPase"/>
    <property type="match status" value="1"/>
</dbReference>
<evidence type="ECO:0000256" key="4">
    <source>
        <dbReference type="ARBA" id="ARBA00022692"/>
    </source>
</evidence>